<dbReference type="STRING" id="35622.SAMN04489764_0745"/>
<evidence type="ECO:0000313" key="3">
    <source>
        <dbReference type="Proteomes" id="UP000217103"/>
    </source>
</evidence>
<keyword evidence="1" id="KW-0472">Membrane</keyword>
<accession>A0A1H1B0P2</accession>
<keyword evidence="1" id="KW-0812">Transmembrane</keyword>
<feature type="transmembrane region" description="Helical" evidence="1">
    <location>
        <begin position="29"/>
        <end position="51"/>
    </location>
</feature>
<dbReference type="AlphaFoldDB" id="A0A1H1B0P2"/>
<gene>
    <name evidence="2" type="ORF">SAMN04489764_0745</name>
</gene>
<proteinExistence type="predicted"/>
<organism evidence="2 3">
    <name type="scientific">Thermostaphylospora chromogena</name>
    <dbReference type="NCBI Taxonomy" id="35622"/>
    <lineage>
        <taxon>Bacteria</taxon>
        <taxon>Bacillati</taxon>
        <taxon>Actinomycetota</taxon>
        <taxon>Actinomycetes</taxon>
        <taxon>Streptosporangiales</taxon>
        <taxon>Thermomonosporaceae</taxon>
        <taxon>Thermostaphylospora</taxon>
    </lineage>
</organism>
<evidence type="ECO:0000313" key="2">
    <source>
        <dbReference type="EMBL" id="SDQ45538.1"/>
    </source>
</evidence>
<keyword evidence="1" id="KW-1133">Transmembrane helix</keyword>
<protein>
    <submittedName>
        <fullName evidence="2">Uncharacterized protein</fullName>
    </submittedName>
</protein>
<evidence type="ECO:0000256" key="1">
    <source>
        <dbReference type="SAM" id="Phobius"/>
    </source>
</evidence>
<keyword evidence="3" id="KW-1185">Reference proteome</keyword>
<name>A0A1H1B0P2_9ACTN</name>
<sequence>MPAPDAVWRAPTSDSGKFFCVRRRFSRGAITIAVIVIVLAVAITAGVYVLLQRAKPFVAGENCQVTTPRGSLTLEIEQAEIAATIAAVAERRRLPQRAVVIAYATALQESKMLNLPFGDRDSVGIFQQRPSQGWGTPKQLLDPVYATRKFFAALVEVENYQKMPLHEAAQAVQRSADGTAYAQHEEDAKILAAAFTGRVPKALHCWFPPPKDSEQAEPRTDRARKELVRALGNTAFSDGKISARSTRRGWLIAAWSVAHAQRYGLRTVRYQGLVWSAEDGHAGWVEDPEATARHVRLT</sequence>
<reference evidence="2 3" key="1">
    <citation type="submission" date="2016-10" db="EMBL/GenBank/DDBJ databases">
        <authorList>
            <person name="de Groot N.N."/>
        </authorList>
    </citation>
    <scope>NUCLEOTIDE SEQUENCE [LARGE SCALE GENOMIC DNA]</scope>
    <source>
        <strain evidence="2 3">DSM 43794</strain>
    </source>
</reference>
<dbReference type="EMBL" id="FNKK01000002">
    <property type="protein sequence ID" value="SDQ45538.1"/>
    <property type="molecule type" value="Genomic_DNA"/>
</dbReference>
<dbReference type="Proteomes" id="UP000217103">
    <property type="component" value="Unassembled WGS sequence"/>
</dbReference>